<name>A0A9X3SEY6_9ACTN</name>
<feature type="transmembrane region" description="Helical" evidence="9">
    <location>
        <begin position="363"/>
        <end position="381"/>
    </location>
</feature>
<dbReference type="GO" id="GO:0033214">
    <property type="term" value="P:siderophore-iron import into cell"/>
    <property type="evidence" value="ECO:0007669"/>
    <property type="project" value="TreeGrafter"/>
</dbReference>
<evidence type="ECO:0000256" key="9">
    <source>
        <dbReference type="SAM" id="Phobius"/>
    </source>
</evidence>
<keyword evidence="4" id="KW-1003">Cell membrane</keyword>
<feature type="transmembrane region" description="Helical" evidence="9">
    <location>
        <begin position="145"/>
        <end position="165"/>
    </location>
</feature>
<comment type="subcellular location">
    <subcellularLocation>
        <location evidence="1">Cell membrane</location>
        <topology evidence="1">Multi-pass membrane protein</topology>
    </subcellularLocation>
</comment>
<comment type="caution">
    <text evidence="10">The sequence shown here is derived from an EMBL/GenBank/DDBJ whole genome shotgun (WGS) entry which is preliminary data.</text>
</comment>
<feature type="transmembrane region" description="Helical" evidence="9">
    <location>
        <begin position="338"/>
        <end position="357"/>
    </location>
</feature>
<feature type="transmembrane region" description="Helical" evidence="9">
    <location>
        <begin position="171"/>
        <end position="191"/>
    </location>
</feature>
<dbReference type="EMBL" id="JAJAQC010000035">
    <property type="protein sequence ID" value="MDA0566353.1"/>
    <property type="molecule type" value="Genomic_DNA"/>
</dbReference>
<organism evidence="10 11">
    <name type="scientific">Streptomonospora mangrovi</name>
    <dbReference type="NCBI Taxonomy" id="2883123"/>
    <lineage>
        <taxon>Bacteria</taxon>
        <taxon>Bacillati</taxon>
        <taxon>Actinomycetota</taxon>
        <taxon>Actinomycetes</taxon>
        <taxon>Streptosporangiales</taxon>
        <taxon>Nocardiopsidaceae</taxon>
        <taxon>Streptomonospora</taxon>
    </lineage>
</organism>
<feature type="region of interest" description="Disordered" evidence="8">
    <location>
        <begin position="1"/>
        <end position="47"/>
    </location>
</feature>
<keyword evidence="3" id="KW-0813">Transport</keyword>
<dbReference type="FunFam" id="1.10.3470.10:FF:000001">
    <property type="entry name" value="Vitamin B12 ABC transporter permease BtuC"/>
    <property type="match status" value="1"/>
</dbReference>
<proteinExistence type="inferred from homology"/>
<feature type="compositionally biased region" description="Acidic residues" evidence="8">
    <location>
        <begin position="1"/>
        <end position="11"/>
    </location>
</feature>
<evidence type="ECO:0000256" key="4">
    <source>
        <dbReference type="ARBA" id="ARBA00022475"/>
    </source>
</evidence>
<dbReference type="InterPro" id="IPR037294">
    <property type="entry name" value="ABC_BtuC-like"/>
</dbReference>
<keyword evidence="11" id="KW-1185">Reference proteome</keyword>
<dbReference type="Proteomes" id="UP001140076">
    <property type="component" value="Unassembled WGS sequence"/>
</dbReference>
<comment type="similarity">
    <text evidence="2">Belongs to the binding-protein-dependent transport system permease family. FecCD subfamily.</text>
</comment>
<keyword evidence="6 9" id="KW-1133">Transmembrane helix</keyword>
<dbReference type="AlphaFoldDB" id="A0A9X3SEY6"/>
<protein>
    <submittedName>
        <fullName evidence="10">Iron ABC transporter permease</fullName>
    </submittedName>
</protein>
<evidence type="ECO:0000256" key="8">
    <source>
        <dbReference type="SAM" id="MobiDB-lite"/>
    </source>
</evidence>
<feature type="compositionally biased region" description="Low complexity" evidence="8">
    <location>
        <begin position="14"/>
        <end position="31"/>
    </location>
</feature>
<evidence type="ECO:0000256" key="3">
    <source>
        <dbReference type="ARBA" id="ARBA00022448"/>
    </source>
</evidence>
<dbReference type="GO" id="GO:0005886">
    <property type="term" value="C:plasma membrane"/>
    <property type="evidence" value="ECO:0007669"/>
    <property type="project" value="UniProtKB-SubCell"/>
</dbReference>
<evidence type="ECO:0000256" key="5">
    <source>
        <dbReference type="ARBA" id="ARBA00022692"/>
    </source>
</evidence>
<evidence type="ECO:0000256" key="1">
    <source>
        <dbReference type="ARBA" id="ARBA00004651"/>
    </source>
</evidence>
<evidence type="ECO:0000313" key="11">
    <source>
        <dbReference type="Proteomes" id="UP001140076"/>
    </source>
</evidence>
<evidence type="ECO:0000256" key="6">
    <source>
        <dbReference type="ARBA" id="ARBA00022989"/>
    </source>
</evidence>
<dbReference type="Pfam" id="PF01032">
    <property type="entry name" value="FecCD"/>
    <property type="match status" value="1"/>
</dbReference>
<dbReference type="PANTHER" id="PTHR30472:SF67">
    <property type="entry name" value="PERMEASE OF ABC TRANSPORTER-RELATED"/>
    <property type="match status" value="1"/>
</dbReference>
<dbReference type="PANTHER" id="PTHR30472">
    <property type="entry name" value="FERRIC ENTEROBACTIN TRANSPORT SYSTEM PERMEASE PROTEIN"/>
    <property type="match status" value="1"/>
</dbReference>
<feature type="transmembrane region" description="Helical" evidence="9">
    <location>
        <begin position="203"/>
        <end position="223"/>
    </location>
</feature>
<evidence type="ECO:0000256" key="7">
    <source>
        <dbReference type="ARBA" id="ARBA00023136"/>
    </source>
</evidence>
<keyword evidence="5 9" id="KW-0812">Transmembrane</keyword>
<dbReference type="CDD" id="cd06550">
    <property type="entry name" value="TM_ABC_iron-siderophores_like"/>
    <property type="match status" value="1"/>
</dbReference>
<dbReference type="RefSeq" id="WP_270073613.1">
    <property type="nucleotide sequence ID" value="NZ_JAJAQC010000035.1"/>
</dbReference>
<keyword evidence="7 9" id="KW-0472">Membrane</keyword>
<sequence length="386" mass="39098">MAETSETSDDTPETRAAPRAAPAPPDAAGAQDRPDRRERPPASRRRRGRVPLPVALALLLAALPLAATLGVGVGSVGVSAADTWRILLHQAAPGLVTPTWPPATEAIVVTARLPRVLLAALVGAGLAGVGLVLQTLVRNPLADPLLLGVSSGATLGAVVVAVFGVRLFGGASLPVTAFVGALAALVAVYVLARTGGRISTLRLILSGVVMAEVLAAAAALAIMTSGDPHAATLVQRWTLGGLGGTTWATLPAPAAAVAVCTLVIAAQTPALNVFALGEETATGVGLGVNGFRAAMFVVTSLATGVLVAVSGPVGFVGLMTPHIARMLVGPDHRRTLPVAVLIGASFMILADLAARTLARPEEIPVGILTALCGAPFFLWLMRRSTR</sequence>
<reference evidence="10" key="1">
    <citation type="submission" date="2021-10" db="EMBL/GenBank/DDBJ databases">
        <title>Streptomonospora sp. nov., isolated from mangrove soil.</title>
        <authorList>
            <person name="Chen X."/>
            <person name="Ge X."/>
            <person name="Liu W."/>
        </authorList>
    </citation>
    <scope>NUCLEOTIDE SEQUENCE</scope>
    <source>
        <strain evidence="10">S1-112</strain>
    </source>
</reference>
<dbReference type="GO" id="GO:0022857">
    <property type="term" value="F:transmembrane transporter activity"/>
    <property type="evidence" value="ECO:0007669"/>
    <property type="project" value="InterPro"/>
</dbReference>
<evidence type="ECO:0000256" key="2">
    <source>
        <dbReference type="ARBA" id="ARBA00007935"/>
    </source>
</evidence>
<dbReference type="SUPFAM" id="SSF81345">
    <property type="entry name" value="ABC transporter involved in vitamin B12 uptake, BtuC"/>
    <property type="match status" value="1"/>
</dbReference>
<gene>
    <name evidence="10" type="ORF">LG943_18830</name>
</gene>
<evidence type="ECO:0000313" key="10">
    <source>
        <dbReference type="EMBL" id="MDA0566353.1"/>
    </source>
</evidence>
<dbReference type="InterPro" id="IPR000522">
    <property type="entry name" value="ABC_transptr_permease_BtuC"/>
</dbReference>
<feature type="transmembrane region" description="Helical" evidence="9">
    <location>
        <begin position="116"/>
        <end position="133"/>
    </location>
</feature>
<feature type="transmembrane region" description="Helical" evidence="9">
    <location>
        <begin position="54"/>
        <end position="78"/>
    </location>
</feature>
<dbReference type="Gene3D" id="1.10.3470.10">
    <property type="entry name" value="ABC transporter involved in vitamin B12 uptake, BtuC"/>
    <property type="match status" value="1"/>
</dbReference>
<accession>A0A9X3SEY6</accession>
<feature type="compositionally biased region" description="Basic and acidic residues" evidence="8">
    <location>
        <begin position="32"/>
        <end position="41"/>
    </location>
</feature>
<feature type="transmembrane region" description="Helical" evidence="9">
    <location>
        <begin position="293"/>
        <end position="318"/>
    </location>
</feature>